<dbReference type="GO" id="GO:0022857">
    <property type="term" value="F:transmembrane transporter activity"/>
    <property type="evidence" value="ECO:0007669"/>
    <property type="project" value="InterPro"/>
</dbReference>
<evidence type="ECO:0000256" key="5">
    <source>
        <dbReference type="SAM" id="Phobius"/>
    </source>
</evidence>
<organism evidence="6 7">
    <name type="scientific">Psylliodes chrysocephalus</name>
    <dbReference type="NCBI Taxonomy" id="3402493"/>
    <lineage>
        <taxon>Eukaryota</taxon>
        <taxon>Metazoa</taxon>
        <taxon>Ecdysozoa</taxon>
        <taxon>Arthropoda</taxon>
        <taxon>Hexapoda</taxon>
        <taxon>Insecta</taxon>
        <taxon>Pterygota</taxon>
        <taxon>Neoptera</taxon>
        <taxon>Endopterygota</taxon>
        <taxon>Coleoptera</taxon>
        <taxon>Polyphaga</taxon>
        <taxon>Cucujiformia</taxon>
        <taxon>Chrysomeloidea</taxon>
        <taxon>Chrysomelidae</taxon>
        <taxon>Galerucinae</taxon>
        <taxon>Alticini</taxon>
        <taxon>Psylliodes</taxon>
    </lineage>
</organism>
<feature type="transmembrane region" description="Helical" evidence="5">
    <location>
        <begin position="170"/>
        <end position="192"/>
    </location>
</feature>
<proteinExistence type="predicted"/>
<feature type="transmembrane region" description="Helical" evidence="5">
    <location>
        <begin position="232"/>
        <end position="253"/>
    </location>
</feature>
<protein>
    <recommendedName>
        <fullName evidence="8">Proton-coupled folate transporter</fullName>
    </recommendedName>
</protein>
<evidence type="ECO:0000313" key="6">
    <source>
        <dbReference type="EMBL" id="CAH1100538.1"/>
    </source>
</evidence>
<dbReference type="OrthoDB" id="3026777at2759"/>
<sequence>MTSTADLVTDSVADLNAKNEKSFKEMKFKEKVSYIREVITVEPIIGSYVMASTLCTPTIFNLEFEKSCRSNLEFNDTVCEAVLSGQVENITEQNNEIQVLINNMHSWQLPMQSVMPLILILFLGSYSDRHRWRKPFLIMPLFGEMISITGLMLCVIFMKPWTLEVQGVFQLVIPSFFGGQPMITMAVFAYIADVSTIEMRTLRIGIVQIVIAAIVPATQLIAAHMFELTGYFGVFLTAGGLYIFGFLYGLYWIKEPHEPIKTSEVGMLRDMFNPKHAIDTFNLVLKKTPGVNREYIMLMLLIVFIYSAVVDGEGGVFFLYAQSQFGWTIIEFSYFLTLNTLVHLIGTALAVPLFTKVLHLTDMIILFLTFFDKIVSNIIFGLANTNVLLYTGAIVSLITGVTPIGIRSLETKIVSENDLGKAQSLFGICEALAPAVATPIYSKLIYNNTLTTFPAMYFFFGIFLYAIASMIIISIYLREKRRNTVEPSPEKQLETNGKQAVPMEHFVETTHI</sequence>
<feature type="transmembrane region" description="Helical" evidence="5">
    <location>
        <begin position="295"/>
        <end position="320"/>
    </location>
</feature>
<evidence type="ECO:0000256" key="4">
    <source>
        <dbReference type="ARBA" id="ARBA00023136"/>
    </source>
</evidence>
<dbReference type="Gene3D" id="1.20.1250.20">
    <property type="entry name" value="MFS general substrate transporter like domains"/>
    <property type="match status" value="1"/>
</dbReference>
<dbReference type="AlphaFoldDB" id="A0A9P0CH30"/>
<dbReference type="EMBL" id="OV651822">
    <property type="protein sequence ID" value="CAH1100538.1"/>
    <property type="molecule type" value="Genomic_DNA"/>
</dbReference>
<gene>
    <name evidence="6" type="ORF">PSYICH_LOCUS1739</name>
</gene>
<dbReference type="PANTHER" id="PTHR23507">
    <property type="entry name" value="ZGC:174356"/>
    <property type="match status" value="1"/>
</dbReference>
<evidence type="ECO:0000256" key="3">
    <source>
        <dbReference type="ARBA" id="ARBA00022989"/>
    </source>
</evidence>
<dbReference type="InterPro" id="IPR036259">
    <property type="entry name" value="MFS_trans_sf"/>
</dbReference>
<feature type="transmembrane region" description="Helical" evidence="5">
    <location>
        <begin position="456"/>
        <end position="477"/>
    </location>
</feature>
<dbReference type="InterPro" id="IPR011701">
    <property type="entry name" value="MFS"/>
</dbReference>
<evidence type="ECO:0000256" key="1">
    <source>
        <dbReference type="ARBA" id="ARBA00004141"/>
    </source>
</evidence>
<dbReference type="SUPFAM" id="SSF103473">
    <property type="entry name" value="MFS general substrate transporter"/>
    <property type="match status" value="1"/>
</dbReference>
<comment type="subcellular location">
    <subcellularLocation>
        <location evidence="1">Membrane</location>
        <topology evidence="1">Multi-pass membrane protein</topology>
    </subcellularLocation>
</comment>
<evidence type="ECO:0008006" key="8">
    <source>
        <dbReference type="Google" id="ProtNLM"/>
    </source>
</evidence>
<dbReference type="Proteomes" id="UP001153636">
    <property type="component" value="Chromosome 10"/>
</dbReference>
<keyword evidence="2 5" id="KW-0812">Transmembrane</keyword>
<evidence type="ECO:0000256" key="2">
    <source>
        <dbReference type="ARBA" id="ARBA00022692"/>
    </source>
</evidence>
<feature type="transmembrane region" description="Helical" evidence="5">
    <location>
        <begin position="204"/>
        <end position="226"/>
    </location>
</feature>
<reference evidence="6" key="1">
    <citation type="submission" date="2022-01" db="EMBL/GenBank/DDBJ databases">
        <authorList>
            <person name="King R."/>
        </authorList>
    </citation>
    <scope>NUCLEOTIDE SEQUENCE</scope>
</reference>
<feature type="transmembrane region" description="Helical" evidence="5">
    <location>
        <begin position="332"/>
        <end position="351"/>
    </location>
</feature>
<keyword evidence="3 5" id="KW-1133">Transmembrane helix</keyword>
<feature type="transmembrane region" description="Helical" evidence="5">
    <location>
        <begin position="136"/>
        <end position="158"/>
    </location>
</feature>
<keyword evidence="4 5" id="KW-0472">Membrane</keyword>
<name>A0A9P0CH30_9CUCU</name>
<accession>A0A9P0CH30</accession>
<dbReference type="GO" id="GO:0016020">
    <property type="term" value="C:membrane"/>
    <property type="evidence" value="ECO:0007669"/>
    <property type="project" value="UniProtKB-SubCell"/>
</dbReference>
<keyword evidence="7" id="KW-1185">Reference proteome</keyword>
<dbReference type="Pfam" id="PF07690">
    <property type="entry name" value="MFS_1"/>
    <property type="match status" value="1"/>
</dbReference>
<evidence type="ECO:0000313" key="7">
    <source>
        <dbReference type="Proteomes" id="UP001153636"/>
    </source>
</evidence>
<dbReference type="PANTHER" id="PTHR23507:SF1">
    <property type="entry name" value="FI18259P1-RELATED"/>
    <property type="match status" value="1"/>
</dbReference>